<sequence length="396" mass="45774">MSEFSETAVVRLNKLRELAHLLLYSGNAHEFIVANEAFIQTVIPTDFIRLFDDIIQEGHPMGDVKVMVNKILNVFHLTLRNYSRIAPAPDSFLGLLERNNREMKSRLDAIRPVFKAFVDDVSNDGIRMQLHELFAQLVVFVNHYTIKENLLFPVIESHWPDYRCLQIMWSFHDDIRRNIKAVQTQLENRVVDFELFKRQVGDLFFNMLAIKFREEVILFPYILATIDPKVLNALLHEGSCIGFPYVSALQSETVQTEIGLTNSMVNFSTGMLSVEQVQLIFNHLPVDITFVDEHNKVCYFSSPKKRIFPRTTAIIGREVNNCHPPESVHVVEKIVESFRSGQKNQADFWIRMKGQMILIQYFAVRDTGGEYKGVIEVSQEVSHIQALDGEKRLLDW</sequence>
<keyword evidence="3" id="KW-1185">Reference proteome</keyword>
<dbReference type="InterPro" id="IPR035965">
    <property type="entry name" value="PAS-like_dom_sf"/>
</dbReference>
<evidence type="ECO:0000313" key="3">
    <source>
        <dbReference type="Proteomes" id="UP000249239"/>
    </source>
</evidence>
<name>A0A2W7MYI1_9BACT</name>
<dbReference type="OrthoDB" id="9769774at2"/>
<dbReference type="InterPro" id="IPR012312">
    <property type="entry name" value="Hemerythrin-like"/>
</dbReference>
<dbReference type="PANTHER" id="PTHR39966">
    <property type="entry name" value="BLL2471 PROTEIN-RELATED"/>
    <property type="match status" value="1"/>
</dbReference>
<proteinExistence type="predicted"/>
<comment type="caution">
    <text evidence="2">The sequence shown here is derived from an EMBL/GenBank/DDBJ whole genome shotgun (WGS) entry which is preliminary data.</text>
</comment>
<dbReference type="Pfam" id="PF13596">
    <property type="entry name" value="PAS_10"/>
    <property type="match status" value="1"/>
</dbReference>
<dbReference type="PANTHER" id="PTHR39966:SF3">
    <property type="entry name" value="DUF438 DOMAIN-CONTAINING PROTEIN"/>
    <property type="match status" value="1"/>
</dbReference>
<evidence type="ECO:0000259" key="1">
    <source>
        <dbReference type="Pfam" id="PF01814"/>
    </source>
</evidence>
<reference evidence="2 3" key="1">
    <citation type="submission" date="2018-06" db="EMBL/GenBank/DDBJ databases">
        <title>Genomic Encyclopedia of Archaeal and Bacterial Type Strains, Phase II (KMG-II): from individual species to whole genera.</title>
        <authorList>
            <person name="Goeker M."/>
        </authorList>
    </citation>
    <scope>NUCLEOTIDE SEQUENCE [LARGE SCALE GENOMIC DNA]</scope>
    <source>
        <strain evidence="2 3">DSM 6779</strain>
    </source>
</reference>
<dbReference type="Proteomes" id="UP000249239">
    <property type="component" value="Unassembled WGS sequence"/>
</dbReference>
<dbReference type="EMBL" id="QKZK01000043">
    <property type="protein sequence ID" value="PZX11187.1"/>
    <property type="molecule type" value="Genomic_DNA"/>
</dbReference>
<dbReference type="Pfam" id="PF01814">
    <property type="entry name" value="Hemerythrin"/>
    <property type="match status" value="1"/>
</dbReference>
<dbReference type="RefSeq" id="WP_111446992.1">
    <property type="nucleotide sequence ID" value="NZ_QKZK01000043.1"/>
</dbReference>
<accession>A0A2W7MYI1</accession>
<organism evidence="2 3">
    <name type="scientific">Breznakibacter xylanolyticus</name>
    <dbReference type="NCBI Taxonomy" id="990"/>
    <lineage>
        <taxon>Bacteria</taxon>
        <taxon>Pseudomonadati</taxon>
        <taxon>Bacteroidota</taxon>
        <taxon>Bacteroidia</taxon>
        <taxon>Marinilabiliales</taxon>
        <taxon>Marinilabiliaceae</taxon>
        <taxon>Breznakibacter</taxon>
    </lineage>
</organism>
<dbReference type="SUPFAM" id="SSF55785">
    <property type="entry name" value="PYP-like sensor domain (PAS domain)"/>
    <property type="match status" value="1"/>
</dbReference>
<dbReference type="GO" id="GO:0005886">
    <property type="term" value="C:plasma membrane"/>
    <property type="evidence" value="ECO:0007669"/>
    <property type="project" value="TreeGrafter"/>
</dbReference>
<dbReference type="AlphaFoldDB" id="A0A2W7MYI1"/>
<dbReference type="Gene3D" id="3.30.450.20">
    <property type="entry name" value="PAS domain"/>
    <property type="match status" value="1"/>
</dbReference>
<gene>
    <name evidence="2" type="ORF">LX69_03202</name>
</gene>
<protein>
    <recommendedName>
        <fullName evidence="1">Hemerythrin-like domain-containing protein</fullName>
    </recommendedName>
</protein>
<feature type="domain" description="Hemerythrin-like" evidence="1">
    <location>
        <begin position="95"/>
        <end position="220"/>
    </location>
</feature>
<evidence type="ECO:0000313" key="2">
    <source>
        <dbReference type="EMBL" id="PZX11187.1"/>
    </source>
</evidence>